<dbReference type="SUPFAM" id="SSF56524">
    <property type="entry name" value="Oxidoreductase molybdopterin-binding domain"/>
    <property type="match status" value="1"/>
</dbReference>
<dbReference type="Pfam" id="PF00174">
    <property type="entry name" value="Oxidored_molyb"/>
    <property type="match status" value="1"/>
</dbReference>
<reference evidence="5" key="2">
    <citation type="submission" date="2018-05" db="EMBL/GenBank/DDBJ databases">
        <title>Genome Sequencing of selected type strains of the family Eggerthellaceae.</title>
        <authorList>
            <person name="Danylec N."/>
            <person name="Stoll D.A."/>
            <person name="Doetsch A."/>
            <person name="Huch M."/>
        </authorList>
    </citation>
    <scope>NUCLEOTIDE SEQUENCE [LARGE SCALE GENOMIC DNA]</scope>
    <source>
        <strain evidence="5">DSM 16107</strain>
    </source>
</reference>
<comment type="caution">
    <text evidence="3">The sequence shown here is derived from an EMBL/GenBank/DDBJ whole genome shotgun (WGS) entry which is preliminary data.</text>
</comment>
<dbReference type="InterPro" id="IPR000572">
    <property type="entry name" value="OxRdtase_Mopterin-bd_dom"/>
</dbReference>
<dbReference type="EMBL" id="QICC01000005">
    <property type="protein sequence ID" value="RNM42976.1"/>
    <property type="molecule type" value="Genomic_DNA"/>
</dbReference>
<feature type="domain" description="Oxidoreductase molybdopterin-binding" evidence="1">
    <location>
        <begin position="250"/>
        <end position="388"/>
    </location>
</feature>
<evidence type="ECO:0000313" key="4">
    <source>
        <dbReference type="Proteomes" id="UP000253817"/>
    </source>
</evidence>
<evidence type="ECO:0000259" key="1">
    <source>
        <dbReference type="Pfam" id="PF00174"/>
    </source>
</evidence>
<proteinExistence type="predicted"/>
<dbReference type="Gene3D" id="2.60.40.650">
    <property type="match status" value="1"/>
</dbReference>
<keyword evidence="4" id="KW-1185">Reference proteome</keyword>
<organism evidence="3 5">
    <name type="scientific">Eggerthella sinensis</name>
    <dbReference type="NCBI Taxonomy" id="242230"/>
    <lineage>
        <taxon>Bacteria</taxon>
        <taxon>Bacillati</taxon>
        <taxon>Actinomycetota</taxon>
        <taxon>Coriobacteriia</taxon>
        <taxon>Eggerthellales</taxon>
        <taxon>Eggerthellaceae</taxon>
        <taxon>Eggerthella</taxon>
    </lineage>
</organism>
<dbReference type="PANTHER" id="PTHR19372:SF7">
    <property type="entry name" value="SULFITE OXIDASE, MITOCHONDRIAL"/>
    <property type="match status" value="1"/>
</dbReference>
<dbReference type="SUPFAM" id="SSF48695">
    <property type="entry name" value="Multiheme cytochromes"/>
    <property type="match status" value="1"/>
</dbReference>
<dbReference type="GO" id="GO:0008482">
    <property type="term" value="F:sulfite oxidase activity"/>
    <property type="evidence" value="ECO:0007669"/>
    <property type="project" value="TreeGrafter"/>
</dbReference>
<dbReference type="InterPro" id="IPR036374">
    <property type="entry name" value="OxRdtase_Mopterin-bd_sf"/>
</dbReference>
<dbReference type="Gene3D" id="3.90.420.10">
    <property type="entry name" value="Oxidoreductase, molybdopterin-binding domain"/>
    <property type="match status" value="1"/>
</dbReference>
<protein>
    <submittedName>
        <fullName evidence="3">Oxidoreductase</fullName>
    </submittedName>
</protein>
<dbReference type="GO" id="GO:0006790">
    <property type="term" value="P:sulfur compound metabolic process"/>
    <property type="evidence" value="ECO:0007669"/>
    <property type="project" value="TreeGrafter"/>
</dbReference>
<dbReference type="Gene3D" id="3.90.10.10">
    <property type="entry name" value="Cytochrome C3"/>
    <property type="match status" value="1"/>
</dbReference>
<dbReference type="GO" id="GO:0020037">
    <property type="term" value="F:heme binding"/>
    <property type="evidence" value="ECO:0007669"/>
    <property type="project" value="TreeGrafter"/>
</dbReference>
<dbReference type="AlphaFoldDB" id="A0A3N0J202"/>
<gene>
    <name evidence="2" type="ORF">C1876_08650</name>
    <name evidence="3" type="ORF">DMP09_02595</name>
</gene>
<evidence type="ECO:0000313" key="5">
    <source>
        <dbReference type="Proteomes" id="UP000270112"/>
    </source>
</evidence>
<accession>A0A3N0J202</accession>
<dbReference type="GO" id="GO:0043546">
    <property type="term" value="F:molybdopterin cofactor binding"/>
    <property type="evidence" value="ECO:0007669"/>
    <property type="project" value="TreeGrafter"/>
</dbReference>
<evidence type="ECO:0000313" key="2">
    <source>
        <dbReference type="EMBL" id="RDB68748.1"/>
    </source>
</evidence>
<dbReference type="InterPro" id="IPR036280">
    <property type="entry name" value="Multihaem_cyt_sf"/>
</dbReference>
<reference evidence="2 4" key="1">
    <citation type="journal article" date="2018" name="Elife">
        <title>Discovery and characterization of a prevalent human gut bacterial enzyme sufficient for the inactivation of a family of plant toxins.</title>
        <authorList>
            <person name="Koppel N."/>
            <person name="Bisanz J.E."/>
            <person name="Pandelia M.E."/>
            <person name="Turnbaugh P.J."/>
            <person name="Balskus E.P."/>
        </authorList>
    </citation>
    <scope>NUCLEOTIDE SEQUENCE [LARGE SCALE GENOMIC DNA]</scope>
    <source>
        <strain evidence="2 4">DSM 16107</strain>
    </source>
</reference>
<name>A0A3N0J202_9ACTN</name>
<dbReference type="InterPro" id="IPR014756">
    <property type="entry name" value="Ig_E-set"/>
</dbReference>
<dbReference type="Proteomes" id="UP000270112">
    <property type="component" value="Unassembled WGS sequence"/>
</dbReference>
<dbReference type="PANTHER" id="PTHR19372">
    <property type="entry name" value="SULFITE REDUCTASE"/>
    <property type="match status" value="1"/>
</dbReference>
<dbReference type="Proteomes" id="UP000253817">
    <property type="component" value="Unassembled WGS sequence"/>
</dbReference>
<sequence>MMNRTGGEAMRAKNIGMAATVATCAALVALCAGCTQPAEETTPDPAVVEQYLPEVIEQDDGTRIQRTPTEGAVTTALDTSYTYHLPTDTVPYNTYYVKADEKGCNSCHDDLAQTLADMDYPHVDLRNSYGIQTTVQMCKDCHTFGYGYQTNQNSFGTLIHGIHDTTDKAECWNCHVGTGSGEGMELWDEAKHTQLRGITPVAEVTGDFSYNQDKTTPVDELFDFGWDYFDLDYLRTENTQNNVPLDQGMFDDWTITVSGAVDREVTYTLPELIAKYASETKPLTFHCTLNPTGGPLIGNAVYTGIPLSDLLNEAGLSADAGAFTFIAPDGFTESLMMDNFTEAYICYEIDGEPLPWKQGYPVQLIVPHSGAPASVKQISDIVVNTTEEAADLHEWNGWPKETDGTAYYTTEGWPFTDYNGYQNKPNVSLFDFQEGQIIETNKPYTFSGYATAWDEQIAGVEFSMDGGVTWTRFDTPNVNKDNWVIWNFTYTPDTDSAYVLSIRSVTTEGAVTQEPIEVMFNAQAKQGEVHS</sequence>
<evidence type="ECO:0000313" key="3">
    <source>
        <dbReference type="EMBL" id="RNM42976.1"/>
    </source>
</evidence>
<reference evidence="3" key="3">
    <citation type="journal article" date="2019" name="Microbiol. Resour. Announc.">
        <title>Draft Genome Sequences of Type Strains of Gordonibacter faecihominis, Paraeggerthella hongkongensis, Parvibacter caecicola,Slackia equolifaciens, Slackia faecicanis, and Slackia isoflavoniconvertens.</title>
        <authorList>
            <person name="Danylec N."/>
            <person name="Stoll D.A."/>
            <person name="Dotsch A."/>
            <person name="Huch M."/>
        </authorList>
    </citation>
    <scope>NUCLEOTIDE SEQUENCE</scope>
    <source>
        <strain evidence="3">DSM 16107</strain>
    </source>
</reference>
<dbReference type="EMBL" id="PPTT01000013">
    <property type="protein sequence ID" value="RDB68748.1"/>
    <property type="molecule type" value="Genomic_DNA"/>
</dbReference>
<dbReference type="SUPFAM" id="SSF81296">
    <property type="entry name" value="E set domains"/>
    <property type="match status" value="1"/>
</dbReference>